<keyword evidence="3" id="KW-1185">Reference proteome</keyword>
<feature type="compositionally biased region" description="Polar residues" evidence="1">
    <location>
        <begin position="139"/>
        <end position="151"/>
    </location>
</feature>
<dbReference type="Gene3D" id="3.10.100.10">
    <property type="entry name" value="Mannose-Binding Protein A, subunit A"/>
    <property type="match status" value="1"/>
</dbReference>
<sequence>MVAALLIRAAQGSPHLTPYIGASLPKHTISSEMLDAPSLCFCKVRCFVKETCNAVTISMERPGTTDCFFSETKQGEEVLESTTAAISFLKPSKSQHKFLCYRYSHTAYFSEICHLRCTLSGPAEPSPVNVSTSTSNTEAGSTSTDSTQGSKTPIPTSTGNISTTSGSTAQSHSVSTTTTTTISSITTTSNTCDTPFSLIQNVGCLLIVRNDTSWYAAEDYCTARGLQLFVAESTIVFDKLAQYLEANEEGTPNTN</sequence>
<evidence type="ECO:0000313" key="3">
    <source>
        <dbReference type="Proteomes" id="UP001381693"/>
    </source>
</evidence>
<protein>
    <submittedName>
        <fullName evidence="2">Uncharacterized protein</fullName>
    </submittedName>
</protein>
<dbReference type="InterPro" id="IPR016187">
    <property type="entry name" value="CTDL_fold"/>
</dbReference>
<gene>
    <name evidence="2" type="ORF">SK128_005862</name>
</gene>
<feature type="compositionally biased region" description="Low complexity" evidence="1">
    <location>
        <begin position="152"/>
        <end position="177"/>
    </location>
</feature>
<dbReference type="InterPro" id="IPR016186">
    <property type="entry name" value="C-type_lectin-like/link_sf"/>
</dbReference>
<dbReference type="EMBL" id="JAXCGZ010004475">
    <property type="protein sequence ID" value="KAK7081740.1"/>
    <property type="molecule type" value="Genomic_DNA"/>
</dbReference>
<comment type="caution">
    <text evidence="2">The sequence shown here is derived from an EMBL/GenBank/DDBJ whole genome shotgun (WGS) entry which is preliminary data.</text>
</comment>
<organism evidence="2 3">
    <name type="scientific">Halocaridina rubra</name>
    <name type="common">Hawaiian red shrimp</name>
    <dbReference type="NCBI Taxonomy" id="373956"/>
    <lineage>
        <taxon>Eukaryota</taxon>
        <taxon>Metazoa</taxon>
        <taxon>Ecdysozoa</taxon>
        <taxon>Arthropoda</taxon>
        <taxon>Crustacea</taxon>
        <taxon>Multicrustacea</taxon>
        <taxon>Malacostraca</taxon>
        <taxon>Eumalacostraca</taxon>
        <taxon>Eucarida</taxon>
        <taxon>Decapoda</taxon>
        <taxon>Pleocyemata</taxon>
        <taxon>Caridea</taxon>
        <taxon>Atyoidea</taxon>
        <taxon>Atyidae</taxon>
        <taxon>Halocaridina</taxon>
    </lineage>
</organism>
<reference evidence="2 3" key="1">
    <citation type="submission" date="2023-11" db="EMBL/GenBank/DDBJ databases">
        <title>Halocaridina rubra genome assembly.</title>
        <authorList>
            <person name="Smith C."/>
        </authorList>
    </citation>
    <scope>NUCLEOTIDE SEQUENCE [LARGE SCALE GENOMIC DNA]</scope>
    <source>
        <strain evidence="2">EP-1</strain>
        <tissue evidence="2">Whole</tissue>
    </source>
</reference>
<evidence type="ECO:0000256" key="1">
    <source>
        <dbReference type="SAM" id="MobiDB-lite"/>
    </source>
</evidence>
<evidence type="ECO:0000313" key="2">
    <source>
        <dbReference type="EMBL" id="KAK7081740.1"/>
    </source>
</evidence>
<dbReference type="Proteomes" id="UP001381693">
    <property type="component" value="Unassembled WGS sequence"/>
</dbReference>
<dbReference type="AlphaFoldDB" id="A0AAN8XP89"/>
<dbReference type="SUPFAM" id="SSF56436">
    <property type="entry name" value="C-type lectin-like"/>
    <property type="match status" value="1"/>
</dbReference>
<feature type="region of interest" description="Disordered" evidence="1">
    <location>
        <begin position="126"/>
        <end position="177"/>
    </location>
</feature>
<name>A0AAN8XP89_HALRR</name>
<accession>A0AAN8XP89</accession>
<feature type="compositionally biased region" description="Low complexity" evidence="1">
    <location>
        <begin position="126"/>
        <end position="138"/>
    </location>
</feature>
<proteinExistence type="predicted"/>